<dbReference type="EMBL" id="BLVP01000008">
    <property type="protein sequence ID" value="GFM36996.1"/>
    <property type="molecule type" value="Genomic_DNA"/>
</dbReference>
<reference evidence="8 9" key="1">
    <citation type="submission" date="2020-05" db="EMBL/GenBank/DDBJ databases">
        <title>Draft genome sequence of Desulfovibrio psychrotolerans JS1T.</title>
        <authorList>
            <person name="Ueno A."/>
            <person name="Tamazawa S."/>
            <person name="Tamamura S."/>
            <person name="Murakami T."/>
            <person name="Kiyama T."/>
            <person name="Inomata H."/>
            <person name="Amano Y."/>
            <person name="Miyakawa K."/>
            <person name="Tamaki H."/>
            <person name="Naganuma T."/>
            <person name="Kaneko K."/>
        </authorList>
    </citation>
    <scope>NUCLEOTIDE SEQUENCE [LARGE SCALE GENOMIC DNA]</scope>
    <source>
        <strain evidence="8 9">JS1</strain>
    </source>
</reference>
<keyword evidence="3 6" id="KW-0812">Transmembrane</keyword>
<accession>A0A7J0BTE9</accession>
<comment type="subcellular location">
    <subcellularLocation>
        <location evidence="1">Cell membrane</location>
        <topology evidence="1">Multi-pass membrane protein</topology>
    </subcellularLocation>
</comment>
<keyword evidence="4 6" id="KW-1133">Transmembrane helix</keyword>
<organism evidence="8 9">
    <name type="scientific">Desulfovibrio psychrotolerans</name>
    <dbReference type="NCBI Taxonomy" id="415242"/>
    <lineage>
        <taxon>Bacteria</taxon>
        <taxon>Pseudomonadati</taxon>
        <taxon>Thermodesulfobacteriota</taxon>
        <taxon>Desulfovibrionia</taxon>
        <taxon>Desulfovibrionales</taxon>
        <taxon>Desulfovibrionaceae</taxon>
        <taxon>Desulfovibrio</taxon>
    </lineage>
</organism>
<keyword evidence="9" id="KW-1185">Reference proteome</keyword>
<keyword evidence="2" id="KW-1003">Cell membrane</keyword>
<dbReference type="PANTHER" id="PTHR35007">
    <property type="entry name" value="INTEGRAL MEMBRANE PROTEIN-RELATED"/>
    <property type="match status" value="1"/>
</dbReference>
<feature type="transmembrane region" description="Helical" evidence="6">
    <location>
        <begin position="120"/>
        <end position="138"/>
    </location>
</feature>
<feature type="domain" description="Type II secretion system protein GspF" evidence="7">
    <location>
        <begin position="156"/>
        <end position="280"/>
    </location>
</feature>
<feature type="transmembrane region" description="Helical" evidence="6">
    <location>
        <begin position="299"/>
        <end position="319"/>
    </location>
</feature>
<dbReference type="AlphaFoldDB" id="A0A7J0BTE9"/>
<dbReference type="Proteomes" id="UP000503820">
    <property type="component" value="Unassembled WGS sequence"/>
</dbReference>
<sequence>MTAATLIAALAVIGLFVLYLGVVNLLLSRRRRRQEQVSKRLGRLRATLEQAESVSIERHHSFSSVPWLHTLLNQLRWAGKWERIREQAQVDVNIGTLMLLGGVGAVLAWFLMQFATVSPYLRPVPSLLAAYAPFAWLLRRKDKRMAQFQRQLPDALDLIARALKAGHAFTQGLRMVAEEMPDPIGPEFSKTLDELNFGIAMDAALANLLHRVDCPDLKFFVVSVNIQRETGGNLAEIVGNIGRLVRERFKFDGRVRTLSAEGKLTAYVLMALPFGIGTIIHFINPDYMGLLYSTEEGRFLLTNAFIQMAVGAVALKRLITIRV</sequence>
<dbReference type="Pfam" id="PF00482">
    <property type="entry name" value="T2SSF"/>
    <property type="match status" value="1"/>
</dbReference>
<dbReference type="GO" id="GO:0005886">
    <property type="term" value="C:plasma membrane"/>
    <property type="evidence" value="ECO:0007669"/>
    <property type="project" value="UniProtKB-SubCell"/>
</dbReference>
<dbReference type="InterPro" id="IPR018076">
    <property type="entry name" value="T2SS_GspF_dom"/>
</dbReference>
<evidence type="ECO:0000256" key="3">
    <source>
        <dbReference type="ARBA" id="ARBA00022692"/>
    </source>
</evidence>
<dbReference type="RefSeq" id="WP_174409655.1">
    <property type="nucleotide sequence ID" value="NZ_BLVP01000008.1"/>
</dbReference>
<feature type="transmembrane region" description="Helical" evidence="6">
    <location>
        <begin position="264"/>
        <end position="283"/>
    </location>
</feature>
<feature type="transmembrane region" description="Helical" evidence="6">
    <location>
        <begin position="92"/>
        <end position="114"/>
    </location>
</feature>
<evidence type="ECO:0000256" key="5">
    <source>
        <dbReference type="ARBA" id="ARBA00023136"/>
    </source>
</evidence>
<evidence type="ECO:0000256" key="4">
    <source>
        <dbReference type="ARBA" id="ARBA00022989"/>
    </source>
</evidence>
<evidence type="ECO:0000256" key="2">
    <source>
        <dbReference type="ARBA" id="ARBA00022475"/>
    </source>
</evidence>
<comment type="caution">
    <text evidence="8">The sequence shown here is derived from an EMBL/GenBank/DDBJ whole genome shotgun (WGS) entry which is preliminary data.</text>
</comment>
<name>A0A7J0BTE9_9BACT</name>
<evidence type="ECO:0000313" key="8">
    <source>
        <dbReference type="EMBL" id="GFM36996.1"/>
    </source>
</evidence>
<evidence type="ECO:0000259" key="7">
    <source>
        <dbReference type="Pfam" id="PF00482"/>
    </source>
</evidence>
<evidence type="ECO:0000313" key="9">
    <source>
        <dbReference type="Proteomes" id="UP000503820"/>
    </source>
</evidence>
<gene>
    <name evidence="8" type="ORF">DSM19430T_16800</name>
</gene>
<proteinExistence type="predicted"/>
<dbReference type="PANTHER" id="PTHR35007:SF1">
    <property type="entry name" value="PILUS ASSEMBLY PROTEIN"/>
    <property type="match status" value="1"/>
</dbReference>
<keyword evidence="5 6" id="KW-0472">Membrane</keyword>
<feature type="transmembrane region" description="Helical" evidence="6">
    <location>
        <begin position="6"/>
        <end position="27"/>
    </location>
</feature>
<evidence type="ECO:0000256" key="6">
    <source>
        <dbReference type="SAM" id="Phobius"/>
    </source>
</evidence>
<protein>
    <recommendedName>
        <fullName evidence="7">Type II secretion system protein GspF domain-containing protein</fullName>
    </recommendedName>
</protein>
<evidence type="ECO:0000256" key="1">
    <source>
        <dbReference type="ARBA" id="ARBA00004651"/>
    </source>
</evidence>